<evidence type="ECO:0000313" key="1">
    <source>
        <dbReference type="EMBL" id="KAL2861062.1"/>
    </source>
</evidence>
<accession>A0ABR4L9P4</accession>
<proteinExistence type="predicted"/>
<gene>
    <name evidence="1" type="ORF">BJX67DRAFT_316763</name>
</gene>
<keyword evidence="2" id="KW-1185">Reference proteome</keyword>
<evidence type="ECO:0000313" key="2">
    <source>
        <dbReference type="Proteomes" id="UP001610432"/>
    </source>
</evidence>
<protein>
    <submittedName>
        <fullName evidence="1">Uncharacterized protein</fullName>
    </submittedName>
</protein>
<dbReference type="GeneID" id="98142320"/>
<dbReference type="Proteomes" id="UP001610432">
    <property type="component" value="Unassembled WGS sequence"/>
</dbReference>
<organism evidence="1 2">
    <name type="scientific">Aspergillus lucknowensis</name>
    <dbReference type="NCBI Taxonomy" id="176173"/>
    <lineage>
        <taxon>Eukaryota</taxon>
        <taxon>Fungi</taxon>
        <taxon>Dikarya</taxon>
        <taxon>Ascomycota</taxon>
        <taxon>Pezizomycotina</taxon>
        <taxon>Eurotiomycetes</taxon>
        <taxon>Eurotiomycetidae</taxon>
        <taxon>Eurotiales</taxon>
        <taxon>Aspergillaceae</taxon>
        <taxon>Aspergillus</taxon>
        <taxon>Aspergillus subgen. Nidulantes</taxon>
    </lineage>
</organism>
<dbReference type="EMBL" id="JBFXLQ010000076">
    <property type="protein sequence ID" value="KAL2861062.1"/>
    <property type="molecule type" value="Genomic_DNA"/>
</dbReference>
<sequence>MRYLESCGGFENFPTQLPTRLHLTALDSLHPACTLTLHLTLSLNCHPVDFRNVQGTKGR</sequence>
<dbReference type="RefSeq" id="XP_070880956.1">
    <property type="nucleotide sequence ID" value="XM_071027248.1"/>
</dbReference>
<reference evidence="1 2" key="1">
    <citation type="submission" date="2024-07" db="EMBL/GenBank/DDBJ databases">
        <title>Section-level genome sequencing and comparative genomics of Aspergillus sections Usti and Cavernicolus.</title>
        <authorList>
            <consortium name="Lawrence Berkeley National Laboratory"/>
            <person name="Nybo J.L."/>
            <person name="Vesth T.C."/>
            <person name="Theobald S."/>
            <person name="Frisvad J.C."/>
            <person name="Larsen T.O."/>
            <person name="Kjaerboelling I."/>
            <person name="Rothschild-Mancinelli K."/>
            <person name="Lyhne E.K."/>
            <person name="Kogle M.E."/>
            <person name="Barry K."/>
            <person name="Clum A."/>
            <person name="Na H."/>
            <person name="Ledsgaard L."/>
            <person name="Lin J."/>
            <person name="Lipzen A."/>
            <person name="Kuo A."/>
            <person name="Riley R."/>
            <person name="Mondo S."/>
            <person name="Labutti K."/>
            <person name="Haridas S."/>
            <person name="Pangalinan J."/>
            <person name="Salamov A.A."/>
            <person name="Simmons B.A."/>
            <person name="Magnuson J.K."/>
            <person name="Chen J."/>
            <person name="Drula E."/>
            <person name="Henrissat B."/>
            <person name="Wiebenga A."/>
            <person name="Lubbers R.J."/>
            <person name="Gomes A.C."/>
            <person name="Macurrencykelacurrency M.R."/>
            <person name="Stajich J."/>
            <person name="Grigoriev I.V."/>
            <person name="Mortensen U.H."/>
            <person name="De Vries R.P."/>
            <person name="Baker S.E."/>
            <person name="Andersen M.R."/>
        </authorList>
    </citation>
    <scope>NUCLEOTIDE SEQUENCE [LARGE SCALE GENOMIC DNA]</scope>
    <source>
        <strain evidence="1 2">CBS 449.75</strain>
    </source>
</reference>
<name>A0ABR4L9P4_9EURO</name>
<comment type="caution">
    <text evidence="1">The sequence shown here is derived from an EMBL/GenBank/DDBJ whole genome shotgun (WGS) entry which is preliminary data.</text>
</comment>